<evidence type="ECO:0000313" key="2">
    <source>
        <dbReference type="Proteomes" id="UP001257234"/>
    </source>
</evidence>
<gene>
    <name evidence="1" type="ORF">RE431_10770</name>
</gene>
<sequence>MIEFIEQNWTYIITVGTVLTYLFEKGRTIYLDQKKKKTSYNRLLTALVKLNFSYLKHKQLYSEEPPFNLPDEEFQPILKHLDTFNNDINEFKMSVDKESDINPEILINSHNLFDFVDRFRIVDRINEKETENKISEKERIGIKRAQFYAFEKIFEDFLDEIISDLTKKSTASKTFLQALKKTKTEKYKKQLFEEQKETMKRYYESLKRQGLIPEEIHHFILKNLELETAPKNPNGGFHRKDLN</sequence>
<organism evidence="1 2">
    <name type="scientific">Christiangramia sediminicola</name>
    <dbReference type="NCBI Taxonomy" id="3073267"/>
    <lineage>
        <taxon>Bacteria</taxon>
        <taxon>Pseudomonadati</taxon>
        <taxon>Bacteroidota</taxon>
        <taxon>Flavobacteriia</taxon>
        <taxon>Flavobacteriales</taxon>
        <taxon>Flavobacteriaceae</taxon>
        <taxon>Christiangramia</taxon>
    </lineage>
</organism>
<reference evidence="2" key="1">
    <citation type="submission" date="2023-07" db="EMBL/GenBank/DDBJ databases">
        <title>Christiangramia sp. SM2212., a novel bacterium of the family Flavobacteriaceae isolated from the sea sediment.</title>
        <authorList>
            <person name="Wang J."/>
            <person name="Zhang X."/>
        </authorList>
    </citation>
    <scope>NUCLEOTIDE SEQUENCE [LARGE SCALE GENOMIC DNA]</scope>
    <source>
        <strain evidence="2">SM2212</strain>
    </source>
</reference>
<dbReference type="Proteomes" id="UP001257234">
    <property type="component" value="Unassembled WGS sequence"/>
</dbReference>
<accession>A0ABU1ERV2</accession>
<proteinExistence type="predicted"/>
<comment type="caution">
    <text evidence="1">The sequence shown here is derived from an EMBL/GenBank/DDBJ whole genome shotgun (WGS) entry which is preliminary data.</text>
</comment>
<name>A0ABU1ERV2_9FLAO</name>
<evidence type="ECO:0000313" key="1">
    <source>
        <dbReference type="EMBL" id="MDR5591120.1"/>
    </source>
</evidence>
<keyword evidence="2" id="KW-1185">Reference proteome</keyword>
<protein>
    <submittedName>
        <fullName evidence="1">Uncharacterized protein</fullName>
    </submittedName>
</protein>
<dbReference type="EMBL" id="JAVJIU010000004">
    <property type="protein sequence ID" value="MDR5591120.1"/>
    <property type="molecule type" value="Genomic_DNA"/>
</dbReference>
<dbReference type="RefSeq" id="WP_309561989.1">
    <property type="nucleotide sequence ID" value="NZ_JAVJIU010000004.1"/>
</dbReference>